<dbReference type="Gene3D" id="3.40.30.10">
    <property type="entry name" value="Glutaredoxin"/>
    <property type="match status" value="1"/>
</dbReference>
<evidence type="ECO:0000259" key="2">
    <source>
        <dbReference type="PROSITE" id="PS51352"/>
    </source>
</evidence>
<dbReference type="PANTHER" id="PTHR42852:SF12">
    <property type="entry name" value="THIOL-DISULFIDE OXIDOREDUCTASE YKUV"/>
    <property type="match status" value="1"/>
</dbReference>
<feature type="domain" description="Thioredoxin" evidence="2">
    <location>
        <begin position="1"/>
        <end position="146"/>
    </location>
</feature>
<dbReference type="PANTHER" id="PTHR42852">
    <property type="entry name" value="THIOL:DISULFIDE INTERCHANGE PROTEIN DSBE"/>
    <property type="match status" value="1"/>
</dbReference>
<dbReference type="InterPro" id="IPR013766">
    <property type="entry name" value="Thioredoxin_domain"/>
</dbReference>
<accession>A0ABW5V4K0</accession>
<dbReference type="InterPro" id="IPR050553">
    <property type="entry name" value="Thioredoxin_ResA/DsbE_sf"/>
</dbReference>
<evidence type="ECO:0000313" key="4">
    <source>
        <dbReference type="Proteomes" id="UP001597502"/>
    </source>
</evidence>
<reference evidence="4" key="1">
    <citation type="journal article" date="2019" name="Int. J. Syst. Evol. Microbiol.">
        <title>The Global Catalogue of Microorganisms (GCM) 10K type strain sequencing project: providing services to taxonomists for standard genome sequencing and annotation.</title>
        <authorList>
            <consortium name="The Broad Institute Genomics Platform"/>
            <consortium name="The Broad Institute Genome Sequencing Center for Infectious Disease"/>
            <person name="Wu L."/>
            <person name="Ma J."/>
        </authorList>
    </citation>
    <scope>NUCLEOTIDE SEQUENCE [LARGE SCALE GENOMIC DNA]</scope>
    <source>
        <strain evidence="4">TISTR 1535</strain>
    </source>
</reference>
<comment type="caution">
    <text evidence="3">The sequence shown here is derived from an EMBL/GenBank/DDBJ whole genome shotgun (WGS) entry which is preliminary data.</text>
</comment>
<protein>
    <submittedName>
        <fullName evidence="3">TlpA family protein disulfide reductase</fullName>
    </submittedName>
</protein>
<proteinExistence type="predicted"/>
<gene>
    <name evidence="3" type="ORF">ACFSUO_06425</name>
</gene>
<evidence type="ECO:0000256" key="1">
    <source>
        <dbReference type="ARBA" id="ARBA00023157"/>
    </source>
</evidence>
<dbReference type="PROSITE" id="PS51352">
    <property type="entry name" value="THIOREDOXIN_2"/>
    <property type="match status" value="1"/>
</dbReference>
<name>A0ABW5V4K0_9BACI</name>
<sequence length="150" mass="17197">MKLREQMPELTGASKWLNSKPVSRADLIGEKPTLIHFWSISCDMCKDAMPKLNEFRDGYKQDLNIISVHMPRSEKDQDLDAVKKTAAEHDITQPTFVDNEHTLTNAFAIKYVPAYYIFDVSGRLRHRQSGGAGMKMLTKRINRVLDETNK</sequence>
<dbReference type="EMBL" id="JBHUNA010000009">
    <property type="protein sequence ID" value="MFD2760608.1"/>
    <property type="molecule type" value="Genomic_DNA"/>
</dbReference>
<dbReference type="SUPFAM" id="SSF52833">
    <property type="entry name" value="Thioredoxin-like"/>
    <property type="match status" value="1"/>
</dbReference>
<keyword evidence="1" id="KW-1015">Disulfide bond</keyword>
<dbReference type="Proteomes" id="UP001597502">
    <property type="component" value="Unassembled WGS sequence"/>
</dbReference>
<dbReference type="Pfam" id="PF00578">
    <property type="entry name" value="AhpC-TSA"/>
    <property type="match status" value="1"/>
</dbReference>
<evidence type="ECO:0000313" key="3">
    <source>
        <dbReference type="EMBL" id="MFD2760608.1"/>
    </source>
</evidence>
<keyword evidence="4" id="KW-1185">Reference proteome</keyword>
<dbReference type="InterPro" id="IPR036249">
    <property type="entry name" value="Thioredoxin-like_sf"/>
</dbReference>
<dbReference type="RefSeq" id="WP_382392240.1">
    <property type="nucleotide sequence ID" value="NZ_JBHUNA010000009.1"/>
</dbReference>
<dbReference type="InterPro" id="IPR000866">
    <property type="entry name" value="AhpC/TSA"/>
</dbReference>
<organism evidence="3 4">
    <name type="scientific">Lentibacillus juripiscarius</name>
    <dbReference type="NCBI Taxonomy" id="257446"/>
    <lineage>
        <taxon>Bacteria</taxon>
        <taxon>Bacillati</taxon>
        <taxon>Bacillota</taxon>
        <taxon>Bacilli</taxon>
        <taxon>Bacillales</taxon>
        <taxon>Bacillaceae</taxon>
        <taxon>Lentibacillus</taxon>
    </lineage>
</organism>